<dbReference type="RefSeq" id="WP_074744293.1">
    <property type="nucleotide sequence ID" value="NZ_FOCT01000002.1"/>
</dbReference>
<reference evidence="1 2" key="1">
    <citation type="submission" date="2016-10" db="EMBL/GenBank/DDBJ databases">
        <authorList>
            <person name="de Groot N.N."/>
        </authorList>
    </citation>
    <scope>NUCLEOTIDE SEQUENCE [LARGE SCALE GENOMIC DNA]</scope>
    <source>
        <strain evidence="1 2">Nl18</strain>
    </source>
</reference>
<dbReference type="EMBL" id="FOCT01000002">
    <property type="protein sequence ID" value="SEN05012.1"/>
    <property type="molecule type" value="Genomic_DNA"/>
</dbReference>
<dbReference type="Proteomes" id="UP000183898">
    <property type="component" value="Unassembled WGS sequence"/>
</dbReference>
<evidence type="ECO:0000313" key="1">
    <source>
        <dbReference type="EMBL" id="SEN05012.1"/>
    </source>
</evidence>
<evidence type="ECO:0000313" key="2">
    <source>
        <dbReference type="Proteomes" id="UP000183898"/>
    </source>
</evidence>
<name>A0A1H8DCK7_9PROT</name>
<dbReference type="InterPro" id="IPR021266">
    <property type="entry name" value="Kdo_hydroxlase"/>
</dbReference>
<proteinExistence type="predicted"/>
<sequence>MITEEQDAGYQEGDTVQMLTIAPGADLRAPELQRAAIDMLEGGGVIYLPKSGFELSGYERELISDTANILSRTPDVEDGRPTIIFDPERGRIKKYHYAQVRGKMMRAQVKDSARPQIEAMMSRYSKWTESVVTQLFPTYQATLERKRVTYRPFPRNNIQSLHIDSSYGYPTQGRSMLRVFSNINPIDRLRIWQLGEPFEPFVRRFLPAVHLSEPSWITSILGRLGIIDGPKTPYDRYIAALRSLGMRDKDYQRTAPRKVMEFPAGASWIAITDLVLHGAISGQHSLDQTFYLPVEAMKDSSRSSLRILERLAGEALV</sequence>
<gene>
    <name evidence="1" type="ORF">SAMN05216404_102233</name>
</gene>
<organism evidence="1 2">
    <name type="scientific">Nitrosospira multiformis</name>
    <dbReference type="NCBI Taxonomy" id="1231"/>
    <lineage>
        <taxon>Bacteria</taxon>
        <taxon>Pseudomonadati</taxon>
        <taxon>Pseudomonadota</taxon>
        <taxon>Betaproteobacteria</taxon>
        <taxon>Nitrosomonadales</taxon>
        <taxon>Nitrosomonadaceae</taxon>
        <taxon>Nitrosospira</taxon>
    </lineage>
</organism>
<protein>
    <submittedName>
        <fullName evidence="1">3-deoxy-D-manno-oct-2-ulosonic acid (Kdo) hydroxylase</fullName>
    </submittedName>
</protein>
<dbReference type="Pfam" id="PF11004">
    <property type="entry name" value="Kdo_hydroxy"/>
    <property type="match status" value="1"/>
</dbReference>
<dbReference type="AlphaFoldDB" id="A0A1H8DCK7"/>
<accession>A0A1H8DCK7</accession>